<dbReference type="RefSeq" id="XP_016678255.1">
    <property type="nucleotide sequence ID" value="XM_016822766.2"/>
</dbReference>
<comment type="subcellular location">
    <subcellularLocation>
        <location evidence="1">Nucleus</location>
    </subcellularLocation>
</comment>
<dbReference type="GO" id="GO:0099402">
    <property type="term" value="P:plant organ development"/>
    <property type="evidence" value="ECO:0007669"/>
    <property type="project" value="UniProtKB-ARBA"/>
</dbReference>
<dbReference type="GO" id="GO:0005634">
    <property type="term" value="C:nucleus"/>
    <property type="evidence" value="ECO:0007669"/>
    <property type="project" value="UniProtKB-SubCell"/>
</dbReference>
<reference evidence="9" key="2">
    <citation type="submission" date="2025-08" db="UniProtKB">
        <authorList>
            <consortium name="RefSeq"/>
        </authorList>
    </citation>
    <scope>IDENTIFICATION</scope>
</reference>
<dbReference type="FunFam" id="2.170.150.80:FF:000007">
    <property type="entry name" value="NAC domain-containing protein 35"/>
    <property type="match status" value="1"/>
</dbReference>
<dbReference type="SMR" id="A0A1U8IJI2"/>
<gene>
    <name evidence="9" type="primary">LOC107897333</name>
</gene>
<keyword evidence="8" id="KW-1185">Reference proteome</keyword>
<keyword evidence="2" id="KW-0805">Transcription regulation</keyword>
<dbReference type="GO" id="GO:0003677">
    <property type="term" value="F:DNA binding"/>
    <property type="evidence" value="ECO:0007669"/>
    <property type="project" value="UniProtKB-KW"/>
</dbReference>
<evidence type="ECO:0000256" key="1">
    <source>
        <dbReference type="ARBA" id="ARBA00004123"/>
    </source>
</evidence>
<dbReference type="InterPro" id="IPR036093">
    <property type="entry name" value="NAC_dom_sf"/>
</dbReference>
<evidence type="ECO:0000256" key="4">
    <source>
        <dbReference type="ARBA" id="ARBA00023163"/>
    </source>
</evidence>
<evidence type="ECO:0000313" key="8">
    <source>
        <dbReference type="Proteomes" id="UP000818029"/>
    </source>
</evidence>
<keyword evidence="5" id="KW-0539">Nucleus</keyword>
<evidence type="ECO:0000256" key="3">
    <source>
        <dbReference type="ARBA" id="ARBA00023125"/>
    </source>
</evidence>
<evidence type="ECO:0000259" key="7">
    <source>
        <dbReference type="PROSITE" id="PS51005"/>
    </source>
</evidence>
<feature type="region of interest" description="Disordered" evidence="6">
    <location>
        <begin position="1"/>
        <end position="42"/>
    </location>
</feature>
<dbReference type="PROSITE" id="PS51005">
    <property type="entry name" value="NAC"/>
    <property type="match status" value="1"/>
</dbReference>
<feature type="region of interest" description="Disordered" evidence="6">
    <location>
        <begin position="197"/>
        <end position="228"/>
    </location>
</feature>
<accession>A0A1U8IJI2</accession>
<proteinExistence type="predicted"/>
<evidence type="ECO:0000256" key="5">
    <source>
        <dbReference type="ARBA" id="ARBA00023242"/>
    </source>
</evidence>
<organism evidence="8 9">
    <name type="scientific">Gossypium hirsutum</name>
    <name type="common">Upland cotton</name>
    <name type="synonym">Gossypium mexicanum</name>
    <dbReference type="NCBI Taxonomy" id="3635"/>
    <lineage>
        <taxon>Eukaryota</taxon>
        <taxon>Viridiplantae</taxon>
        <taxon>Streptophyta</taxon>
        <taxon>Embryophyta</taxon>
        <taxon>Tracheophyta</taxon>
        <taxon>Spermatophyta</taxon>
        <taxon>Magnoliopsida</taxon>
        <taxon>eudicotyledons</taxon>
        <taxon>Gunneridae</taxon>
        <taxon>Pentapetalae</taxon>
        <taxon>rosids</taxon>
        <taxon>malvids</taxon>
        <taxon>Malvales</taxon>
        <taxon>Malvaceae</taxon>
        <taxon>Malvoideae</taxon>
        <taxon>Gossypium</taxon>
    </lineage>
</organism>
<feature type="compositionally biased region" description="Low complexity" evidence="6">
    <location>
        <begin position="358"/>
        <end position="382"/>
    </location>
</feature>
<name>A0A1U8IJI2_GOSHI</name>
<dbReference type="Pfam" id="PF02365">
    <property type="entry name" value="NAM"/>
    <property type="match status" value="1"/>
</dbReference>
<dbReference type="InterPro" id="IPR003441">
    <property type="entry name" value="NAC-dom"/>
</dbReference>
<dbReference type="AlphaFoldDB" id="A0A1U8IJI2"/>
<dbReference type="OrthoDB" id="683555at2759"/>
<dbReference type="PANTHER" id="PTHR31744">
    <property type="entry name" value="PROTEIN CUP-SHAPED COTYLEDON 2-RELATED"/>
    <property type="match status" value="1"/>
</dbReference>
<dbReference type="GeneID" id="107897333"/>
<sequence length="419" mass="47723">MAIPPAAIMSNDPNDNTNINVVDDRNNNNMSSSSNSKDEHEHDMVMPGFRFHPTEEELVEFYLRRKVEGKRFNVELITFLDLYRYDPWELPALAAIGEKEWFFYVPRDRKYRNGDRPNRVTTSGYWKATGADRMIRGENSRSIGLKKTLVFYSGKAPKGIRTSWIMNEYRLPHHETERYQKAEISLCRVYKRPGVEDHPSLPRCLPTRRSAESSRGQQSEKKYPQEAAQQAMERFQAFGGGQPQQMEIEKLTETDGSSSTSTSDVTTALGLSKQNLYRPMPPISTTPGLPSGMEGEGMFLNQSKQGCCSLLPNSTTLFPVGSSSVPSNVVDDLHRLVSYQQVALNQQQYYNTNHPHPHQQQHQPQSEFSTLPPQSQAQPQQLSLNVLPSALPSPTAFSDRLWEWNPIPEPNREYNNPFK</sequence>
<evidence type="ECO:0000313" key="9">
    <source>
        <dbReference type="RefSeq" id="XP_016678255.1"/>
    </source>
</evidence>
<dbReference type="SUPFAM" id="SSF101941">
    <property type="entry name" value="NAC domain"/>
    <property type="match status" value="1"/>
</dbReference>
<feature type="compositionally biased region" description="Low complexity" evidence="6">
    <location>
        <begin position="10"/>
        <end position="35"/>
    </location>
</feature>
<feature type="region of interest" description="Disordered" evidence="6">
    <location>
        <begin position="351"/>
        <end position="382"/>
    </location>
</feature>
<evidence type="ECO:0000256" key="2">
    <source>
        <dbReference type="ARBA" id="ARBA00023015"/>
    </source>
</evidence>
<keyword evidence="4" id="KW-0804">Transcription</keyword>
<protein>
    <submittedName>
        <fullName evidence="9">NAC domain-containing protein 35</fullName>
    </submittedName>
</protein>
<keyword evidence="3" id="KW-0238">DNA-binding</keyword>
<dbReference type="GO" id="GO:0006355">
    <property type="term" value="P:regulation of DNA-templated transcription"/>
    <property type="evidence" value="ECO:0007669"/>
    <property type="project" value="InterPro"/>
</dbReference>
<dbReference type="PaxDb" id="3635-A0A1U8IJI2"/>
<dbReference type="Gene3D" id="2.170.150.80">
    <property type="entry name" value="NAC domain"/>
    <property type="match status" value="1"/>
</dbReference>
<dbReference type="KEGG" id="ghi:107897333"/>
<dbReference type="PANTHER" id="PTHR31744:SF79">
    <property type="entry name" value="NAC DOMAIN-CONTAINING PROTEIN"/>
    <property type="match status" value="1"/>
</dbReference>
<reference evidence="8" key="1">
    <citation type="journal article" date="2020" name="Nat. Genet.">
        <title>Genomic diversifications of five Gossypium allopolyploid species and their impact on cotton improvement.</title>
        <authorList>
            <person name="Chen Z.J."/>
            <person name="Sreedasyam A."/>
            <person name="Ando A."/>
            <person name="Song Q."/>
            <person name="De Santiago L.M."/>
            <person name="Hulse-Kemp A.M."/>
            <person name="Ding M."/>
            <person name="Ye W."/>
            <person name="Kirkbride R.C."/>
            <person name="Jenkins J."/>
            <person name="Plott C."/>
            <person name="Lovell J."/>
            <person name="Lin Y.M."/>
            <person name="Vaughn R."/>
            <person name="Liu B."/>
            <person name="Simpson S."/>
            <person name="Scheffler B.E."/>
            <person name="Wen L."/>
            <person name="Saski C.A."/>
            <person name="Grover C.E."/>
            <person name="Hu G."/>
            <person name="Conover J.L."/>
            <person name="Carlson J.W."/>
            <person name="Shu S."/>
            <person name="Boston L.B."/>
            <person name="Williams M."/>
            <person name="Peterson D.G."/>
            <person name="McGee K."/>
            <person name="Jones D.C."/>
            <person name="Wendel J.F."/>
            <person name="Stelly D.M."/>
            <person name="Grimwood J."/>
            <person name="Schmutz J."/>
        </authorList>
    </citation>
    <scope>NUCLEOTIDE SEQUENCE [LARGE SCALE GENOMIC DNA]</scope>
    <source>
        <strain evidence="8">cv. TM-1</strain>
    </source>
</reference>
<evidence type="ECO:0000256" key="6">
    <source>
        <dbReference type="SAM" id="MobiDB-lite"/>
    </source>
</evidence>
<dbReference type="STRING" id="3635.A0A1U8IJI2"/>
<dbReference type="Proteomes" id="UP000818029">
    <property type="component" value="Chromosome A10"/>
</dbReference>
<feature type="domain" description="NAC" evidence="7">
    <location>
        <begin position="45"/>
        <end position="192"/>
    </location>
</feature>